<dbReference type="PROSITE" id="PS50240">
    <property type="entry name" value="TRYPSIN_DOM"/>
    <property type="match status" value="1"/>
</dbReference>
<dbReference type="PROSITE" id="PS00134">
    <property type="entry name" value="TRYPSIN_HIS"/>
    <property type="match status" value="1"/>
</dbReference>
<dbReference type="InterPro" id="IPR001314">
    <property type="entry name" value="Peptidase_S1A"/>
</dbReference>
<dbReference type="GO" id="GO:0006508">
    <property type="term" value="P:proteolysis"/>
    <property type="evidence" value="ECO:0007669"/>
    <property type="project" value="UniProtKB-KW"/>
</dbReference>
<reference evidence="7 8" key="1">
    <citation type="submission" date="2020-12" db="EMBL/GenBank/DDBJ databases">
        <title>De novo assembly of Tibetan sheep genome.</title>
        <authorList>
            <person name="Li X."/>
        </authorList>
    </citation>
    <scope>NUCLEOTIDE SEQUENCE [LARGE SCALE GENOMIC DNA]</scope>
    <source>
        <tissue evidence="7">Heart</tissue>
    </source>
</reference>
<evidence type="ECO:0000256" key="5">
    <source>
        <dbReference type="RuleBase" id="RU363034"/>
    </source>
</evidence>
<dbReference type="Gene3D" id="1.10.20.10">
    <property type="entry name" value="Histone, subunit A"/>
    <property type="match status" value="1"/>
</dbReference>
<name>A0A835ZYF3_SHEEP</name>
<evidence type="ECO:0000256" key="4">
    <source>
        <dbReference type="ARBA" id="ARBA00023157"/>
    </source>
</evidence>
<dbReference type="GO" id="GO:0004252">
    <property type="term" value="F:serine-type endopeptidase activity"/>
    <property type="evidence" value="ECO:0007669"/>
    <property type="project" value="InterPro"/>
</dbReference>
<evidence type="ECO:0000256" key="3">
    <source>
        <dbReference type="ARBA" id="ARBA00022825"/>
    </source>
</evidence>
<feature type="domain" description="Peptidase S1" evidence="6">
    <location>
        <begin position="79"/>
        <end position="311"/>
    </location>
</feature>
<dbReference type="AlphaFoldDB" id="A0A835ZYF3"/>
<gene>
    <name evidence="7" type="ORF">JEQ12_006858</name>
</gene>
<dbReference type="Gene3D" id="2.40.10.10">
    <property type="entry name" value="Trypsin-like serine proteases"/>
    <property type="match status" value="2"/>
</dbReference>
<dbReference type="InterPro" id="IPR043504">
    <property type="entry name" value="Peptidase_S1_PA_chymotrypsin"/>
</dbReference>
<sequence>MTPRFLASLEHPRECKQCEKKGQRRSPRLVREIAHDFKTDLRFQSAAIDALEEATSPGSSKSSIPFFKTSVSTGFNMEIIGGREVSPHSRPFMASLQYGGDHICGGVLIHPQWVLTAAHCHFRFPKSQSSKVVLGAHSLSKNEASKQTFKIKKFIRFPGFTTDPKSNDIMLVKLHTAAILNEHVQLLHPRAKTDIKAGTKCQVVGWGATDPECLTPSDTLREVTVTVISRKICNSRDYYNHNPIITRTMLCAGDARGQKDSCQGDSGGPLVCKGAFHALVSGGRKCGDAKKPGIYILLTRKYQAWIKSNLAPSHAD</sequence>
<keyword evidence="4" id="KW-1015">Disulfide bond</keyword>
<proteinExistence type="predicted"/>
<keyword evidence="3 5" id="KW-0720">Serine protease</keyword>
<dbReference type="InterPro" id="IPR001254">
    <property type="entry name" value="Trypsin_dom"/>
</dbReference>
<dbReference type="SUPFAM" id="SSF50494">
    <property type="entry name" value="Trypsin-like serine proteases"/>
    <property type="match status" value="1"/>
</dbReference>
<organism evidence="7 8">
    <name type="scientific">Ovis aries</name>
    <name type="common">Sheep</name>
    <dbReference type="NCBI Taxonomy" id="9940"/>
    <lineage>
        <taxon>Eukaryota</taxon>
        <taxon>Metazoa</taxon>
        <taxon>Chordata</taxon>
        <taxon>Craniata</taxon>
        <taxon>Vertebrata</taxon>
        <taxon>Euteleostomi</taxon>
        <taxon>Mammalia</taxon>
        <taxon>Eutheria</taxon>
        <taxon>Laurasiatheria</taxon>
        <taxon>Artiodactyla</taxon>
        <taxon>Ruminantia</taxon>
        <taxon>Pecora</taxon>
        <taxon>Bovidae</taxon>
        <taxon>Caprinae</taxon>
        <taxon>Ovis</taxon>
    </lineage>
</organism>
<evidence type="ECO:0000256" key="1">
    <source>
        <dbReference type="ARBA" id="ARBA00022670"/>
    </source>
</evidence>
<keyword evidence="1 5" id="KW-0645">Protease</keyword>
<dbReference type="InterPro" id="IPR033116">
    <property type="entry name" value="TRYPSIN_SER"/>
</dbReference>
<dbReference type="GO" id="GO:0046982">
    <property type="term" value="F:protein heterodimerization activity"/>
    <property type="evidence" value="ECO:0007669"/>
    <property type="project" value="InterPro"/>
</dbReference>
<accession>A0A835ZYF3</accession>
<evidence type="ECO:0000259" key="6">
    <source>
        <dbReference type="PROSITE" id="PS50240"/>
    </source>
</evidence>
<dbReference type="Pfam" id="PF00089">
    <property type="entry name" value="Trypsin"/>
    <property type="match status" value="1"/>
</dbReference>
<dbReference type="InterPro" id="IPR009003">
    <property type="entry name" value="Peptidase_S1_PA"/>
</dbReference>
<evidence type="ECO:0000256" key="2">
    <source>
        <dbReference type="ARBA" id="ARBA00022801"/>
    </source>
</evidence>
<dbReference type="InterPro" id="IPR009072">
    <property type="entry name" value="Histone-fold"/>
</dbReference>
<dbReference type="Proteomes" id="UP000664991">
    <property type="component" value="Unassembled WGS sequence"/>
</dbReference>
<dbReference type="InterPro" id="IPR018114">
    <property type="entry name" value="TRYPSIN_HIS"/>
</dbReference>
<dbReference type="FunFam" id="2.40.10.10:FF:000003">
    <property type="entry name" value="Transmembrane serine protease 3"/>
    <property type="match status" value="1"/>
</dbReference>
<keyword evidence="2 5" id="KW-0378">Hydrolase</keyword>
<evidence type="ECO:0000313" key="8">
    <source>
        <dbReference type="Proteomes" id="UP000664991"/>
    </source>
</evidence>
<protein>
    <recommendedName>
        <fullName evidence="6">Peptidase S1 domain-containing protein</fullName>
    </recommendedName>
</protein>
<dbReference type="PANTHER" id="PTHR24271">
    <property type="entry name" value="KALLIKREIN-RELATED"/>
    <property type="match status" value="1"/>
</dbReference>
<dbReference type="EMBL" id="JAEMGP010000016">
    <property type="protein sequence ID" value="KAG5199158.1"/>
    <property type="molecule type" value="Genomic_DNA"/>
</dbReference>
<dbReference type="CDD" id="cd00190">
    <property type="entry name" value="Tryp_SPc"/>
    <property type="match status" value="1"/>
</dbReference>
<evidence type="ECO:0000313" key="7">
    <source>
        <dbReference type="EMBL" id="KAG5199158.1"/>
    </source>
</evidence>
<dbReference type="SMART" id="SM00020">
    <property type="entry name" value="Tryp_SPc"/>
    <property type="match status" value="1"/>
</dbReference>
<comment type="caution">
    <text evidence="7">The sequence shown here is derived from an EMBL/GenBank/DDBJ whole genome shotgun (WGS) entry which is preliminary data.</text>
</comment>
<dbReference type="PRINTS" id="PR00722">
    <property type="entry name" value="CHYMOTRYPSIN"/>
</dbReference>
<dbReference type="PROSITE" id="PS00135">
    <property type="entry name" value="TRYPSIN_SER"/>
    <property type="match status" value="1"/>
</dbReference>
<dbReference type="PANTHER" id="PTHR24271:SF52">
    <property type="entry name" value="GRANZYME K"/>
    <property type="match status" value="1"/>
</dbReference>